<evidence type="ECO:0000256" key="1">
    <source>
        <dbReference type="ARBA" id="ARBA00004141"/>
    </source>
</evidence>
<evidence type="ECO:0000259" key="24">
    <source>
        <dbReference type="PROSITE" id="PS50011"/>
    </source>
</evidence>
<dbReference type="SUPFAM" id="SSF117916">
    <property type="entry name" value="Fe-S cluster assembly (FSCA) domain-like"/>
    <property type="match status" value="1"/>
</dbReference>
<keyword evidence="17" id="KW-0325">Glycoprotein</keyword>
<feature type="transmembrane region" description="Helical" evidence="22">
    <location>
        <begin position="1360"/>
        <end position="1382"/>
    </location>
</feature>
<dbReference type="FunFam" id="3.80.10.10:FF:000387">
    <property type="entry name" value="Probable LRR receptor-like serine/threonine-protein kinase At1g06840"/>
    <property type="match status" value="1"/>
</dbReference>
<evidence type="ECO:0000256" key="16">
    <source>
        <dbReference type="ARBA" id="ARBA00023170"/>
    </source>
</evidence>
<feature type="region of interest" description="Disordered" evidence="21">
    <location>
        <begin position="884"/>
        <end position="903"/>
    </location>
</feature>
<feature type="chain" id="PRO_5019866342" description="non-specific serine/threonine protein kinase" evidence="23">
    <location>
        <begin position="25"/>
        <end position="1623"/>
    </location>
</feature>
<feature type="transmembrane region" description="Helical" evidence="22">
    <location>
        <begin position="1418"/>
        <end position="1440"/>
    </location>
</feature>
<reference evidence="25 26" key="1">
    <citation type="submission" date="2018-10" db="EMBL/GenBank/DDBJ databases">
        <title>A high-quality apple genome assembly.</title>
        <authorList>
            <person name="Hu J."/>
        </authorList>
    </citation>
    <scope>NUCLEOTIDE SEQUENCE [LARGE SCALE GENOMIC DNA]</scope>
    <source>
        <strain evidence="26">cv. HFTH1</strain>
        <tissue evidence="25">Young leaf</tissue>
    </source>
</reference>
<dbReference type="InterPro" id="IPR003689">
    <property type="entry name" value="ZIP"/>
</dbReference>
<feature type="transmembrane region" description="Helical" evidence="22">
    <location>
        <begin position="1162"/>
        <end position="1180"/>
    </location>
</feature>
<sequence>MSKLRASGCVIALLCSCFFLVAVAKVTNPSEVNVLRAVKSRLIDPRNHLRNWEDGDPCKSHWTGVLCFNAVGGDGYLHLQELQLLNMNLSGTLAPELGQLSQLLILDFMWNDLSGTIPKEIGNMTSLTLLLLSGNKLSGSLPPELGYLANLNRLQVDQNIMSGPIPKSIANMSSVKHLHMNNNSFSGQIPPELSEAPTLLHLLFDNNNLSGYLPPEFSNLPNLRILQFDNNNFKGTEIPSSYGKLSRLAKISLRNCSLQGEIPDFSRIPHLSYLDLSDNHLNGSIPESFSELPALQKVSLDNNFLTGSIPTIWRNISFSRKARLALDLRNNSLSSILGELNPPANVTLRLGGNPICKNVTIPNIGQFCRPEAGDGISDNSINSTQPMTCPSQACPTDYFYEYVPSSPVPCFCASPLRVKYRLKSPSFSYFPPHRQIFEIYLTRSLNLHVYQLSIDSFVWQEGPRLLMHLKLFPMFINPHSNIFNVSEVRRVRGLFTSWEVPLVDFFGPYEILNFTLLGPYSNMIVEPQKMGISKRALAGVIIGCIAAVVIISAIVMLLTTRCVKHRYPPSRRHSSSKISMRIEGVKAFTFKEMTVATGNFDTSTQLGQGGYGKVYKGILYDGTAVAIKRAEEGSLQGEKEFLTEIELLSRLHHRNLVSLVGYCDEEEEQMLVYEFMPNGNLRDWLCVKAKGSLDFTMRLRIALGSAKGILYLHTEANPPIFHRDIKASNILLDSNLVAKVADFGLSRLAPLEDDAGIGPAYVSTIVRGTPGYLDPEYFLTNKLTDKSDVYSLGIVFLELLTGNQPISHGKNIVREVNLAHQAGLVFSIIDSRMGSYPSECVERLLDLALRCCNEKQDKRPHMLEVVRELENILKITPATDTIFSPPTSSYSDQSPTSSSLLTGDRSYVSSSLAGSDLTSDLWEQHTARQAAEFRSYSRFQEYLSMGERVQADLSQTAIRTSNPSAAAKSSSPGLYSTKQYELTVPNVDLVLEDVRPYLITDGGNVDVVSIEDGVVSLKLGVKMEFTFRKALLFSLFSLVLFAYATSEIENEVSQKLRSAPHKNVRSNVIDGTGQENTINFEVSNNGLGEVKSANSKVSVSTVALFTLAMAAATGLGAVPFFFVELDPQWAGLCNGMAAGVMLAASFDLVQEGQGHGAQGHGAGNWVVIGLLAGGLFIWLCKQFLEQYGEVSMLDIKGADATKVVLVIGIMTLHSFGEGSGVGVSFAGSKGFTQGLLVTLAIAVHNIPEGLAVSMVLASRGVSPQNAMLWSVITSLPQPLVAVPSFICADAFSKFLPFCTGFAAGCMIWMVVAEVLPDAFKEASPSQVASAATLSVAFMEALSTFFQNFTHDYNSEDASGFFVSLLFGLGPLLGGTVLVAFALAFHLQHALLMGAASGIAFVLGTWRPLQLLFSLKMGFLSATFLLAMGAGSVHILSSSILKLAGRKKTSAHNLPTANGFPVSIHTLQAFLSCGAVAFHALAEGLALGVAAPKAYGLGRHMVLPVSLHGLPRGAAVASCIFGATDNWHAALVAAALIGFVGPISAIGAILAGIDYSGLDHVMVFACGGLLPSFANVVKRAVKLDTRRSSCGILIGVGFATLCLTCTKLVCLHTPYCNSAPEAVR</sequence>
<keyword evidence="9 23" id="KW-0732">Signal</keyword>
<comment type="caution">
    <text evidence="25">The sequence shown here is derived from an EMBL/GenBank/DDBJ whole genome shotgun (WGS) entry which is preliminary data.</text>
</comment>
<dbReference type="PANTHER" id="PTHR45974">
    <property type="entry name" value="RECEPTOR-LIKE PROTEIN 55"/>
    <property type="match status" value="1"/>
</dbReference>
<feature type="domain" description="Protein kinase" evidence="24">
    <location>
        <begin position="600"/>
        <end position="873"/>
    </location>
</feature>
<dbReference type="PROSITE" id="PS00108">
    <property type="entry name" value="PROTEIN_KINASE_ST"/>
    <property type="match status" value="1"/>
</dbReference>
<dbReference type="GO" id="GO:0016020">
    <property type="term" value="C:membrane"/>
    <property type="evidence" value="ECO:0007669"/>
    <property type="project" value="UniProtKB-SubCell"/>
</dbReference>
<feature type="transmembrane region" description="Helical" evidence="22">
    <location>
        <begin position="536"/>
        <end position="558"/>
    </location>
</feature>
<dbReference type="InterPro" id="IPR017441">
    <property type="entry name" value="Protein_kinase_ATP_BS"/>
</dbReference>
<dbReference type="Pfam" id="PF23598">
    <property type="entry name" value="LRR_14"/>
    <property type="match status" value="1"/>
</dbReference>
<evidence type="ECO:0000256" key="9">
    <source>
        <dbReference type="ARBA" id="ARBA00022729"/>
    </source>
</evidence>
<dbReference type="Pfam" id="PF02535">
    <property type="entry name" value="Zip"/>
    <property type="match status" value="1"/>
</dbReference>
<keyword evidence="10" id="KW-0677">Repeat</keyword>
<keyword evidence="8 22" id="KW-0812">Transmembrane</keyword>
<keyword evidence="26" id="KW-1185">Reference proteome</keyword>
<evidence type="ECO:0000256" key="15">
    <source>
        <dbReference type="ARBA" id="ARBA00023136"/>
    </source>
</evidence>
<keyword evidence="6" id="KW-0433">Leucine-rich repeat</keyword>
<name>A0A498K0C3_MALDO</name>
<dbReference type="Gene3D" id="3.30.300.130">
    <property type="entry name" value="Fe-S cluster assembly (FSCA)"/>
    <property type="match status" value="1"/>
</dbReference>
<evidence type="ECO:0000256" key="4">
    <source>
        <dbReference type="ARBA" id="ARBA00012513"/>
    </source>
</evidence>
<dbReference type="SMART" id="SM00369">
    <property type="entry name" value="LRR_TYP"/>
    <property type="match status" value="5"/>
</dbReference>
<evidence type="ECO:0000256" key="13">
    <source>
        <dbReference type="ARBA" id="ARBA00022840"/>
    </source>
</evidence>
<gene>
    <name evidence="25" type="ORF">DVH24_014949</name>
</gene>
<evidence type="ECO:0000256" key="21">
    <source>
        <dbReference type="SAM" id="MobiDB-lite"/>
    </source>
</evidence>
<keyword evidence="7" id="KW-0808">Transferase</keyword>
<dbReference type="InterPro" id="IPR055414">
    <property type="entry name" value="LRR_R13L4/SHOC2-like"/>
</dbReference>
<keyword evidence="5" id="KW-0723">Serine/threonine-protein kinase</keyword>
<feature type="transmembrane region" description="Helical" evidence="22">
    <location>
        <begin position="1389"/>
        <end position="1406"/>
    </location>
</feature>
<dbReference type="GO" id="GO:0046873">
    <property type="term" value="F:metal ion transmembrane transporter activity"/>
    <property type="evidence" value="ECO:0007669"/>
    <property type="project" value="InterPro"/>
</dbReference>
<dbReference type="CDD" id="cd14066">
    <property type="entry name" value="STKc_IRAK"/>
    <property type="match status" value="1"/>
</dbReference>
<feature type="transmembrane region" description="Helical" evidence="22">
    <location>
        <begin position="1529"/>
        <end position="1550"/>
    </location>
</feature>
<feature type="signal peptide" evidence="23">
    <location>
        <begin position="1"/>
        <end position="24"/>
    </location>
</feature>
<keyword evidence="15 22" id="KW-0472">Membrane</keyword>
<evidence type="ECO:0000256" key="18">
    <source>
        <dbReference type="ARBA" id="ARBA00047899"/>
    </source>
</evidence>
<dbReference type="PANTHER" id="PTHR45974:SF216">
    <property type="entry name" value="PROTEIN KINASE DOMAIN-CONTAINING PROTEIN"/>
    <property type="match status" value="1"/>
</dbReference>
<evidence type="ECO:0000256" key="17">
    <source>
        <dbReference type="ARBA" id="ARBA00023180"/>
    </source>
</evidence>
<evidence type="ECO:0000313" key="25">
    <source>
        <dbReference type="EMBL" id="RXI01600.1"/>
    </source>
</evidence>
<organism evidence="25 26">
    <name type="scientific">Malus domestica</name>
    <name type="common">Apple</name>
    <name type="synonym">Pyrus malus</name>
    <dbReference type="NCBI Taxonomy" id="3750"/>
    <lineage>
        <taxon>Eukaryota</taxon>
        <taxon>Viridiplantae</taxon>
        <taxon>Streptophyta</taxon>
        <taxon>Embryophyta</taxon>
        <taxon>Tracheophyta</taxon>
        <taxon>Spermatophyta</taxon>
        <taxon>Magnoliopsida</taxon>
        <taxon>eudicotyledons</taxon>
        <taxon>Gunneridae</taxon>
        <taxon>Pentapetalae</taxon>
        <taxon>rosids</taxon>
        <taxon>fabids</taxon>
        <taxon>Rosales</taxon>
        <taxon>Rosaceae</taxon>
        <taxon>Amygdaloideae</taxon>
        <taxon>Maleae</taxon>
        <taxon>Malus</taxon>
    </lineage>
</organism>
<evidence type="ECO:0000256" key="5">
    <source>
        <dbReference type="ARBA" id="ARBA00022527"/>
    </source>
</evidence>
<keyword evidence="12" id="KW-0418">Kinase</keyword>
<comment type="subcellular location">
    <subcellularLocation>
        <location evidence="1">Membrane</location>
        <topology evidence="1">Multi-pass membrane protein</topology>
    </subcellularLocation>
    <subcellularLocation>
        <location evidence="2">Membrane</location>
        <topology evidence="2">Single-pass type I membrane protein</topology>
    </subcellularLocation>
</comment>
<dbReference type="InterPro" id="IPR013210">
    <property type="entry name" value="LRR_N_plant-typ"/>
</dbReference>
<dbReference type="InterPro" id="IPR001245">
    <property type="entry name" value="Ser-Thr/Tyr_kinase_cat_dom"/>
</dbReference>
<comment type="catalytic activity">
    <reaction evidence="18">
        <text>L-threonyl-[protein] + ATP = O-phospho-L-threonyl-[protein] + ADP + H(+)</text>
        <dbReference type="Rhea" id="RHEA:46608"/>
        <dbReference type="Rhea" id="RHEA-COMP:11060"/>
        <dbReference type="Rhea" id="RHEA-COMP:11605"/>
        <dbReference type="ChEBI" id="CHEBI:15378"/>
        <dbReference type="ChEBI" id="CHEBI:30013"/>
        <dbReference type="ChEBI" id="CHEBI:30616"/>
        <dbReference type="ChEBI" id="CHEBI:61977"/>
        <dbReference type="ChEBI" id="CHEBI:456216"/>
        <dbReference type="EC" id="2.7.11.1"/>
    </reaction>
</comment>
<feature type="transmembrane region" description="Helical" evidence="22">
    <location>
        <begin position="1556"/>
        <end position="1576"/>
    </location>
</feature>
<dbReference type="Gene3D" id="3.80.10.10">
    <property type="entry name" value="Ribonuclease Inhibitor"/>
    <property type="match status" value="3"/>
</dbReference>
<dbReference type="Gene3D" id="1.10.510.10">
    <property type="entry name" value="Transferase(Phosphotransferase) domain 1"/>
    <property type="match status" value="1"/>
</dbReference>
<evidence type="ECO:0000256" key="2">
    <source>
        <dbReference type="ARBA" id="ARBA00004479"/>
    </source>
</evidence>
<evidence type="ECO:0000256" key="7">
    <source>
        <dbReference type="ARBA" id="ARBA00022679"/>
    </source>
</evidence>
<feature type="transmembrane region" description="Helical" evidence="22">
    <location>
        <begin position="1588"/>
        <end position="1608"/>
    </location>
</feature>
<keyword evidence="13 20" id="KW-0067">ATP-binding</keyword>
<dbReference type="SMART" id="SM00220">
    <property type="entry name" value="S_TKc"/>
    <property type="match status" value="1"/>
</dbReference>
<dbReference type="Proteomes" id="UP000290289">
    <property type="component" value="Chromosome 4"/>
</dbReference>
<dbReference type="FunFam" id="3.30.200.20:FF:000328">
    <property type="entry name" value="Leucine-rich repeat protein kinase family protein"/>
    <property type="match status" value="1"/>
</dbReference>
<dbReference type="EC" id="2.7.11.1" evidence="4"/>
<dbReference type="InterPro" id="IPR008271">
    <property type="entry name" value="Ser/Thr_kinase_AS"/>
</dbReference>
<evidence type="ECO:0000313" key="26">
    <source>
        <dbReference type="Proteomes" id="UP000290289"/>
    </source>
</evidence>
<dbReference type="SUPFAM" id="SSF56112">
    <property type="entry name" value="Protein kinase-like (PK-like)"/>
    <property type="match status" value="1"/>
</dbReference>
<dbReference type="PROSITE" id="PS00107">
    <property type="entry name" value="PROTEIN_KINASE_ATP"/>
    <property type="match status" value="1"/>
</dbReference>
<dbReference type="Pfam" id="PF08263">
    <property type="entry name" value="LRRNT_2"/>
    <property type="match status" value="1"/>
</dbReference>
<dbReference type="GO" id="GO:0005524">
    <property type="term" value="F:ATP binding"/>
    <property type="evidence" value="ECO:0007669"/>
    <property type="project" value="UniProtKB-UniRule"/>
</dbReference>
<feature type="transmembrane region" description="Helical" evidence="22">
    <location>
        <begin position="1030"/>
        <end position="1046"/>
    </location>
</feature>
<evidence type="ECO:0000256" key="10">
    <source>
        <dbReference type="ARBA" id="ARBA00022737"/>
    </source>
</evidence>
<evidence type="ECO:0000256" key="22">
    <source>
        <dbReference type="SAM" id="Phobius"/>
    </source>
</evidence>
<dbReference type="InterPro" id="IPR011009">
    <property type="entry name" value="Kinase-like_dom_sf"/>
</dbReference>
<dbReference type="InterPro" id="IPR032675">
    <property type="entry name" value="LRR_dom_sf"/>
</dbReference>
<dbReference type="FunFam" id="3.80.10.10:FF:000041">
    <property type="entry name" value="LRR receptor-like serine/threonine-protein kinase ERECTA"/>
    <property type="match status" value="1"/>
</dbReference>
<proteinExistence type="inferred from homology"/>
<feature type="binding site" evidence="20">
    <location>
        <position position="628"/>
    </location>
    <ligand>
        <name>ATP</name>
        <dbReference type="ChEBI" id="CHEBI:30616"/>
    </ligand>
</feature>
<keyword evidence="16" id="KW-0675">Receptor</keyword>
<dbReference type="PROSITE" id="PS50011">
    <property type="entry name" value="PROTEIN_KINASE_DOM"/>
    <property type="match status" value="1"/>
</dbReference>
<feature type="transmembrane region" description="Helical" evidence="22">
    <location>
        <begin position="1294"/>
        <end position="1315"/>
    </location>
</feature>
<accession>A0A498K0C3</accession>
<dbReference type="PROSITE" id="PS51257">
    <property type="entry name" value="PROKAR_LIPOPROTEIN"/>
    <property type="match status" value="1"/>
</dbReference>
<dbReference type="Pfam" id="PF07714">
    <property type="entry name" value="PK_Tyr_Ser-Thr"/>
    <property type="match status" value="1"/>
</dbReference>
<feature type="transmembrane region" description="Helical" evidence="22">
    <location>
        <begin position="1200"/>
        <end position="1216"/>
    </location>
</feature>
<dbReference type="InterPro" id="IPR003591">
    <property type="entry name" value="Leu-rich_rpt_typical-subtyp"/>
</dbReference>
<feature type="transmembrane region" description="Helical" evidence="22">
    <location>
        <begin position="1102"/>
        <end position="1122"/>
    </location>
</feature>
<feature type="compositionally biased region" description="Low complexity" evidence="21">
    <location>
        <begin position="884"/>
        <end position="902"/>
    </location>
</feature>
<evidence type="ECO:0000256" key="14">
    <source>
        <dbReference type="ARBA" id="ARBA00022989"/>
    </source>
</evidence>
<dbReference type="Gene3D" id="3.30.200.20">
    <property type="entry name" value="Phosphorylase Kinase, domain 1"/>
    <property type="match status" value="1"/>
</dbReference>
<comment type="similarity">
    <text evidence="3">Belongs to the protein kinase superfamily. Ser/Thr protein kinase family.</text>
</comment>
<evidence type="ECO:0000256" key="20">
    <source>
        <dbReference type="PROSITE-ProRule" id="PRU10141"/>
    </source>
</evidence>
<evidence type="ECO:0000256" key="3">
    <source>
        <dbReference type="ARBA" id="ARBA00008684"/>
    </source>
</evidence>
<dbReference type="FunFam" id="1.10.510.10:FF:000453">
    <property type="entry name" value="LRR receptor-like serine/threonine-protein kinase HSL2"/>
    <property type="match status" value="1"/>
</dbReference>
<comment type="catalytic activity">
    <reaction evidence="19">
        <text>L-seryl-[protein] + ATP = O-phospho-L-seryl-[protein] + ADP + H(+)</text>
        <dbReference type="Rhea" id="RHEA:17989"/>
        <dbReference type="Rhea" id="RHEA-COMP:9863"/>
        <dbReference type="Rhea" id="RHEA-COMP:11604"/>
        <dbReference type="ChEBI" id="CHEBI:15378"/>
        <dbReference type="ChEBI" id="CHEBI:29999"/>
        <dbReference type="ChEBI" id="CHEBI:30616"/>
        <dbReference type="ChEBI" id="CHEBI:83421"/>
        <dbReference type="ChEBI" id="CHEBI:456216"/>
        <dbReference type="EC" id="2.7.11.1"/>
    </reaction>
</comment>
<keyword evidence="11 20" id="KW-0547">Nucleotide-binding</keyword>
<protein>
    <recommendedName>
        <fullName evidence="4">non-specific serine/threonine protein kinase</fullName>
        <ecNumber evidence="4">2.7.11.1</ecNumber>
    </recommendedName>
</protein>
<evidence type="ECO:0000256" key="11">
    <source>
        <dbReference type="ARBA" id="ARBA00022741"/>
    </source>
</evidence>
<feature type="transmembrane region" description="Helical" evidence="22">
    <location>
        <begin position="1236"/>
        <end position="1256"/>
    </location>
</feature>
<evidence type="ECO:0000256" key="6">
    <source>
        <dbReference type="ARBA" id="ARBA00022614"/>
    </source>
</evidence>
<dbReference type="GO" id="GO:0004674">
    <property type="term" value="F:protein serine/threonine kinase activity"/>
    <property type="evidence" value="ECO:0007669"/>
    <property type="project" value="UniProtKB-KW"/>
</dbReference>
<dbReference type="InterPro" id="IPR000719">
    <property type="entry name" value="Prot_kinase_dom"/>
</dbReference>
<evidence type="ECO:0000256" key="23">
    <source>
        <dbReference type="SAM" id="SignalP"/>
    </source>
</evidence>
<feature type="transmembrane region" description="Helical" evidence="22">
    <location>
        <begin position="1129"/>
        <end position="1150"/>
    </location>
</feature>
<evidence type="ECO:0000256" key="8">
    <source>
        <dbReference type="ARBA" id="ARBA00022692"/>
    </source>
</evidence>
<evidence type="ECO:0000256" key="19">
    <source>
        <dbReference type="ARBA" id="ARBA00048679"/>
    </source>
</evidence>
<keyword evidence="14 22" id="KW-1133">Transmembrane helix</keyword>
<dbReference type="EMBL" id="RDQH01000330">
    <property type="protein sequence ID" value="RXI01600.1"/>
    <property type="molecule type" value="Genomic_DNA"/>
</dbReference>
<evidence type="ECO:0000256" key="12">
    <source>
        <dbReference type="ARBA" id="ARBA00022777"/>
    </source>
</evidence>
<dbReference type="SUPFAM" id="SSF52058">
    <property type="entry name" value="L domain-like"/>
    <property type="match status" value="1"/>
</dbReference>
<dbReference type="InterPro" id="IPR034904">
    <property type="entry name" value="FSCA_dom_sf"/>
</dbReference>